<reference evidence="1 2" key="1">
    <citation type="journal article" date="2018" name="Front. Plant Sci.">
        <title>Red Clover (Trifolium pratense) and Zigzag Clover (T. medium) - A Picture of Genomic Similarities and Differences.</title>
        <authorList>
            <person name="Dluhosova J."/>
            <person name="Istvanek J."/>
            <person name="Nedelnik J."/>
            <person name="Repkova J."/>
        </authorList>
    </citation>
    <scope>NUCLEOTIDE SEQUENCE [LARGE SCALE GENOMIC DNA]</scope>
    <source>
        <strain evidence="2">cv. 10/8</strain>
        <tissue evidence="1">Leaf</tissue>
    </source>
</reference>
<dbReference type="InterPro" id="IPR021109">
    <property type="entry name" value="Peptidase_aspartic_dom_sf"/>
</dbReference>
<dbReference type="Gene3D" id="2.40.70.10">
    <property type="entry name" value="Acid Proteases"/>
    <property type="match status" value="1"/>
</dbReference>
<evidence type="ECO:0000313" key="2">
    <source>
        <dbReference type="Proteomes" id="UP000265520"/>
    </source>
</evidence>
<dbReference type="CDD" id="cd00303">
    <property type="entry name" value="retropepsin_like"/>
    <property type="match status" value="1"/>
</dbReference>
<dbReference type="PANTHER" id="PTHR33067:SF9">
    <property type="entry name" value="RNA-DIRECTED DNA POLYMERASE"/>
    <property type="match status" value="1"/>
</dbReference>
<evidence type="ECO:0000313" key="1">
    <source>
        <dbReference type="EMBL" id="MCI58462.1"/>
    </source>
</evidence>
<dbReference type="AlphaFoldDB" id="A0A392TC42"/>
<protein>
    <submittedName>
        <fullName evidence="1">Uncharacterized protein</fullName>
    </submittedName>
</protein>
<feature type="non-terminal residue" evidence="1">
    <location>
        <position position="84"/>
    </location>
</feature>
<name>A0A392TC42_9FABA</name>
<dbReference type="PANTHER" id="PTHR33067">
    <property type="entry name" value="RNA-DIRECTED DNA POLYMERASE-RELATED"/>
    <property type="match status" value="1"/>
</dbReference>
<dbReference type="Proteomes" id="UP000265520">
    <property type="component" value="Unassembled WGS sequence"/>
</dbReference>
<proteinExistence type="predicted"/>
<comment type="caution">
    <text evidence="1">The sequence shown here is derived from an EMBL/GenBank/DDBJ whole genome shotgun (WGS) entry which is preliminary data.</text>
</comment>
<organism evidence="1 2">
    <name type="scientific">Trifolium medium</name>
    <dbReference type="NCBI Taxonomy" id="97028"/>
    <lineage>
        <taxon>Eukaryota</taxon>
        <taxon>Viridiplantae</taxon>
        <taxon>Streptophyta</taxon>
        <taxon>Embryophyta</taxon>
        <taxon>Tracheophyta</taxon>
        <taxon>Spermatophyta</taxon>
        <taxon>Magnoliopsida</taxon>
        <taxon>eudicotyledons</taxon>
        <taxon>Gunneridae</taxon>
        <taxon>Pentapetalae</taxon>
        <taxon>rosids</taxon>
        <taxon>fabids</taxon>
        <taxon>Fabales</taxon>
        <taxon>Fabaceae</taxon>
        <taxon>Papilionoideae</taxon>
        <taxon>50 kb inversion clade</taxon>
        <taxon>NPAAA clade</taxon>
        <taxon>Hologalegina</taxon>
        <taxon>IRL clade</taxon>
        <taxon>Trifolieae</taxon>
        <taxon>Trifolium</taxon>
    </lineage>
</organism>
<dbReference type="EMBL" id="LXQA010546521">
    <property type="protein sequence ID" value="MCI58462.1"/>
    <property type="molecule type" value="Genomic_DNA"/>
</dbReference>
<keyword evidence="2" id="KW-1185">Reference proteome</keyword>
<sequence length="84" mass="9501">MQGRALCDLGSSISPMPLHFARKLKIGQLDTTRTMEIVLADQSVLRSSGIGKYVLVKIKDMIFPVDFVIIDIEKDADVPLYWEY</sequence>
<accession>A0A392TC42</accession>